<feature type="transmembrane region" description="Helical" evidence="8">
    <location>
        <begin position="386"/>
        <end position="409"/>
    </location>
</feature>
<feature type="transmembrane region" description="Helical" evidence="8">
    <location>
        <begin position="430"/>
        <end position="452"/>
    </location>
</feature>
<dbReference type="Proteomes" id="UP000050902">
    <property type="component" value="Unassembled WGS sequence"/>
</dbReference>
<evidence type="ECO:0000256" key="5">
    <source>
        <dbReference type="ARBA" id="ARBA00022692"/>
    </source>
</evidence>
<dbReference type="InterPro" id="IPR027463">
    <property type="entry name" value="AcrB_DN_DC_subdom"/>
</dbReference>
<dbReference type="InterPro" id="IPR004763">
    <property type="entry name" value="CusA-like"/>
</dbReference>
<feature type="transmembrane region" description="Helical" evidence="8">
    <location>
        <begin position="885"/>
        <end position="902"/>
    </location>
</feature>
<keyword evidence="10" id="KW-1185">Reference proteome</keyword>
<feature type="transmembrane region" description="Helical" evidence="8">
    <location>
        <begin position="961"/>
        <end position="983"/>
    </location>
</feature>
<evidence type="ECO:0000313" key="9">
    <source>
        <dbReference type="EMBL" id="KRG56954.1"/>
    </source>
</evidence>
<keyword evidence="7 8" id="KW-0472">Membrane</keyword>
<comment type="similarity">
    <text evidence="2">Belongs to the resistance-nodulation-cell division (RND) (TC 2.A.6) family.</text>
</comment>
<dbReference type="Gene3D" id="3.30.70.1440">
    <property type="entry name" value="Multidrug efflux transporter AcrB pore domain"/>
    <property type="match status" value="1"/>
</dbReference>
<organism evidence="9 10">
    <name type="scientific">Stenotrophomonas nitritireducens</name>
    <dbReference type="NCBI Taxonomy" id="83617"/>
    <lineage>
        <taxon>Bacteria</taxon>
        <taxon>Pseudomonadati</taxon>
        <taxon>Pseudomonadota</taxon>
        <taxon>Gammaproteobacteria</taxon>
        <taxon>Lysobacterales</taxon>
        <taxon>Lysobacteraceae</taxon>
        <taxon>Stenotrophomonas</taxon>
    </lineage>
</organism>
<evidence type="ECO:0000256" key="8">
    <source>
        <dbReference type="SAM" id="Phobius"/>
    </source>
</evidence>
<comment type="subcellular location">
    <subcellularLocation>
        <location evidence="1">Cell membrane</location>
        <topology evidence="1">Multi-pass membrane protein</topology>
    </subcellularLocation>
</comment>
<protein>
    <submittedName>
        <fullName evidence="9">Membrane protein</fullName>
    </submittedName>
</protein>
<keyword evidence="4" id="KW-1003">Cell membrane</keyword>
<keyword evidence="6 8" id="KW-1133">Transmembrane helix</keyword>
<dbReference type="NCBIfam" id="TIGR00914">
    <property type="entry name" value="2A0601"/>
    <property type="match status" value="1"/>
</dbReference>
<gene>
    <name evidence="9" type="ORF">ABB22_11030</name>
</gene>
<dbReference type="SUPFAM" id="SSF82714">
    <property type="entry name" value="Multidrug efflux transporter AcrB TolC docking domain, DN and DC subdomains"/>
    <property type="match status" value="2"/>
</dbReference>
<feature type="transmembrane region" description="Helical" evidence="8">
    <location>
        <begin position="523"/>
        <end position="542"/>
    </location>
</feature>
<dbReference type="Gene3D" id="1.20.1640.10">
    <property type="entry name" value="Multidrug efflux transporter AcrB transmembrane domain"/>
    <property type="match status" value="2"/>
</dbReference>
<proteinExistence type="inferred from homology"/>
<feature type="transmembrane region" description="Helical" evidence="8">
    <location>
        <begin position="989"/>
        <end position="1015"/>
    </location>
</feature>
<accession>A0ABR5NJC6</accession>
<dbReference type="PANTHER" id="PTHR32063">
    <property type="match status" value="1"/>
</dbReference>
<feature type="transmembrane region" description="Helical" evidence="8">
    <location>
        <begin position="331"/>
        <end position="353"/>
    </location>
</feature>
<dbReference type="SUPFAM" id="SSF82693">
    <property type="entry name" value="Multidrug efflux transporter AcrB pore domain, PN1, PN2, PC1 and PC2 subdomains"/>
    <property type="match status" value="3"/>
</dbReference>
<dbReference type="Pfam" id="PF00873">
    <property type="entry name" value="ACR_tran"/>
    <property type="match status" value="1"/>
</dbReference>
<sequence length="1035" mass="112390">MIDAIVTTCFRRRGIAWLVFAFVALYGLWSWKQLPVEAYPDIADVTSQIVTQVPGLGAEEVEQQITIPLERALLGTPGMHVLRSRSLFALSLVTVVFEDGTDGYFARQRLQERLAGVTLPYEAKPELDPYTSPTGEIYRYTLESKTRSLRELSELQAWTVIPRLKKAPGVVDVTNFGGLTTQFMLELDPLRLRQYDLSLQEVTSAINANNANGGGSVIDRGEQSYVVRGVGLLRSLEDMGNVVVKSSGGVPVLVKDLGTLTYGNVERRGILGKDDNPDTLEGIVLLLKDHNPSDALAGVHAAVDDLNGNLLPGDVRLVPYLDRTALIDATLHTVGFTLAEGMVLVSLVLLLFLGSPRAAAIVALTIPLSLLIAFIFMHHFHVPANLLSLGAIDFGILVDGAVVLVENVLRRREQDATRPLQARDAIQATLQVARPIFFGMAVIVCAYLPLFAFQRIEYKLFSPMAYAVGAALAGALVVALTLVPALAWLAFRKPRRLFHNPVLEALSLRYGRFLERMVGHSRWLLACCVAALLGLGVLFASLGRDFLPYLDEGSLWLQVQMPPGITLDKAAAMADELRRVTLAFPEVSYMVTQTGRNDDGTDYWTPSHIEASVGLHPYRQWKSGLSKQQLIDRLAARYAQMPGYSVAFMQPMIDGVQDKLSGAHSDLTVKVFGQDLEQVRGLAKRIAGILGQVPGAADVAVDVEPPLPNLKIELDRAAAARHGINAADVADLIATGIGGTPIGQLYVDEKSYDIAVRFPERYRASPDAIGNLTLAAPDGARVPLADVARIGTTSGESVIVREMAERNIIVRLNVRGRDLAGFLRDAQQAVQREAAYDHKRLRVEWGGQFENLERAQARLALILPMTLGIMFLLLFGAFGNLRQPLLVLSTVPLAMLGGLAALHLRGMTLNVSSAVGFIALFGVAVLNGVLMLAQINRLRGEEGRSLREAVIEGARSRMRPVLMTATVAAFGLAPAMLATGLGSDVQRPLATVVVGGLASATVLTLLLLPPLYHFIEDRIDRRRARRAAAPAQEAP</sequence>
<feature type="transmembrane region" description="Helical" evidence="8">
    <location>
        <begin position="360"/>
        <end position="380"/>
    </location>
</feature>
<evidence type="ECO:0000256" key="4">
    <source>
        <dbReference type="ARBA" id="ARBA00022475"/>
    </source>
</evidence>
<feature type="transmembrane region" description="Helical" evidence="8">
    <location>
        <begin position="464"/>
        <end position="491"/>
    </location>
</feature>
<dbReference type="EMBL" id="LDJG01000015">
    <property type="protein sequence ID" value="KRG56954.1"/>
    <property type="molecule type" value="Genomic_DNA"/>
</dbReference>
<keyword evidence="3" id="KW-0813">Transport</keyword>
<evidence type="ECO:0000256" key="6">
    <source>
        <dbReference type="ARBA" id="ARBA00022989"/>
    </source>
</evidence>
<reference evidence="9 10" key="1">
    <citation type="submission" date="2015-05" db="EMBL/GenBank/DDBJ databases">
        <title>Genome sequencing and analysis of members of genus Stenotrophomonas.</title>
        <authorList>
            <person name="Patil P.P."/>
            <person name="Midha S."/>
            <person name="Patil P.B."/>
        </authorList>
    </citation>
    <scope>NUCLEOTIDE SEQUENCE [LARGE SCALE GENOMIC DNA]</scope>
    <source>
        <strain evidence="9 10">DSM 12575</strain>
    </source>
</reference>
<keyword evidence="5 8" id="KW-0812">Transmembrane</keyword>
<dbReference type="PANTHER" id="PTHR32063:SF17">
    <property type="entry name" value="CATION EFFLUX SYSTEM PROTEIN"/>
    <property type="match status" value="1"/>
</dbReference>
<dbReference type="PRINTS" id="PR00702">
    <property type="entry name" value="ACRIFLAVINRP"/>
</dbReference>
<feature type="transmembrane region" description="Helical" evidence="8">
    <location>
        <begin position="14"/>
        <end position="31"/>
    </location>
</feature>
<name>A0ABR5NJC6_9GAMM</name>
<dbReference type="Gene3D" id="3.30.70.1320">
    <property type="entry name" value="Multidrug efflux transporter AcrB pore domain like"/>
    <property type="match status" value="1"/>
</dbReference>
<evidence type="ECO:0000256" key="7">
    <source>
        <dbReference type="ARBA" id="ARBA00023136"/>
    </source>
</evidence>
<feature type="transmembrane region" description="Helical" evidence="8">
    <location>
        <begin position="914"/>
        <end position="935"/>
    </location>
</feature>
<dbReference type="Gene3D" id="3.30.2090.10">
    <property type="entry name" value="Multidrug efflux transporter AcrB TolC docking domain, DN and DC subdomains"/>
    <property type="match status" value="2"/>
</dbReference>
<evidence type="ECO:0000256" key="3">
    <source>
        <dbReference type="ARBA" id="ARBA00022448"/>
    </source>
</evidence>
<dbReference type="InterPro" id="IPR001036">
    <property type="entry name" value="Acrflvin-R"/>
</dbReference>
<dbReference type="Gene3D" id="3.30.70.1430">
    <property type="entry name" value="Multidrug efflux transporter AcrB pore domain"/>
    <property type="match status" value="2"/>
</dbReference>
<evidence type="ECO:0000256" key="2">
    <source>
        <dbReference type="ARBA" id="ARBA00010942"/>
    </source>
</evidence>
<evidence type="ECO:0000313" key="10">
    <source>
        <dbReference type="Proteomes" id="UP000050902"/>
    </source>
</evidence>
<dbReference type="SUPFAM" id="SSF82866">
    <property type="entry name" value="Multidrug efflux transporter AcrB transmembrane domain"/>
    <property type="match status" value="2"/>
</dbReference>
<comment type="caution">
    <text evidence="9">The sequence shown here is derived from an EMBL/GenBank/DDBJ whole genome shotgun (WGS) entry which is preliminary data.</text>
</comment>
<feature type="transmembrane region" description="Helical" evidence="8">
    <location>
        <begin position="859"/>
        <end position="878"/>
    </location>
</feature>
<evidence type="ECO:0000256" key="1">
    <source>
        <dbReference type="ARBA" id="ARBA00004651"/>
    </source>
</evidence>
<dbReference type="RefSeq" id="WP_055766124.1">
    <property type="nucleotide sequence ID" value="NZ_LDJG01000015.1"/>
</dbReference>